<evidence type="ECO:0000313" key="2">
    <source>
        <dbReference type="Proteomes" id="UP000649753"/>
    </source>
</evidence>
<keyword evidence="1" id="KW-0418">Kinase</keyword>
<protein>
    <submittedName>
        <fullName evidence="1">Kinase</fullName>
    </submittedName>
</protein>
<evidence type="ECO:0000313" key="1">
    <source>
        <dbReference type="EMBL" id="MBE1484994.1"/>
    </source>
</evidence>
<sequence>MDELAPVVFFLVGLTGSGKTTYARRALEPAGAVRLSVDEEVFARHGRYGVDYPEYEYFEREAPVVAEVRDRLVRLVSEGRDVVLDHGLWRRADRDAWKKLVETAGGRWRLLYFPVPREELLRRLTARNQEEHANALAVTESALDDFYARFDVPDGEGEEIVPVGSF</sequence>
<dbReference type="Pfam" id="PF13671">
    <property type="entry name" value="AAA_33"/>
    <property type="match status" value="1"/>
</dbReference>
<dbReference type="Proteomes" id="UP000649753">
    <property type="component" value="Unassembled WGS sequence"/>
</dbReference>
<name>A0A927R2Z2_9ACTN</name>
<dbReference type="Gene3D" id="3.40.50.300">
    <property type="entry name" value="P-loop containing nucleotide triphosphate hydrolases"/>
    <property type="match status" value="1"/>
</dbReference>
<dbReference type="AlphaFoldDB" id="A0A927R2Z2"/>
<reference evidence="1" key="1">
    <citation type="submission" date="2020-10" db="EMBL/GenBank/DDBJ databases">
        <title>Sequencing the genomes of 1000 actinobacteria strains.</title>
        <authorList>
            <person name="Klenk H.-P."/>
        </authorList>
    </citation>
    <scope>NUCLEOTIDE SEQUENCE</scope>
    <source>
        <strain evidence="1">DSM 46832</strain>
    </source>
</reference>
<dbReference type="RefSeq" id="WP_318782995.1">
    <property type="nucleotide sequence ID" value="NZ_JADBEB010000001.1"/>
</dbReference>
<dbReference type="EMBL" id="JADBEB010000001">
    <property type="protein sequence ID" value="MBE1484994.1"/>
    <property type="molecule type" value="Genomic_DNA"/>
</dbReference>
<dbReference type="GO" id="GO:0016301">
    <property type="term" value="F:kinase activity"/>
    <property type="evidence" value="ECO:0007669"/>
    <property type="project" value="UniProtKB-KW"/>
</dbReference>
<dbReference type="SUPFAM" id="SSF52540">
    <property type="entry name" value="P-loop containing nucleoside triphosphate hydrolases"/>
    <property type="match status" value="1"/>
</dbReference>
<comment type="caution">
    <text evidence="1">The sequence shown here is derived from an EMBL/GenBank/DDBJ whole genome shotgun (WGS) entry which is preliminary data.</text>
</comment>
<organism evidence="1 2">
    <name type="scientific">Plantactinospora soyae</name>
    <dbReference type="NCBI Taxonomy" id="1544732"/>
    <lineage>
        <taxon>Bacteria</taxon>
        <taxon>Bacillati</taxon>
        <taxon>Actinomycetota</taxon>
        <taxon>Actinomycetes</taxon>
        <taxon>Micromonosporales</taxon>
        <taxon>Micromonosporaceae</taxon>
        <taxon>Plantactinospora</taxon>
    </lineage>
</organism>
<proteinExistence type="predicted"/>
<gene>
    <name evidence="1" type="ORF">H4W31_000632</name>
</gene>
<accession>A0A927R2Z2</accession>
<dbReference type="InterPro" id="IPR027417">
    <property type="entry name" value="P-loop_NTPase"/>
</dbReference>
<keyword evidence="1" id="KW-0808">Transferase</keyword>
<keyword evidence="2" id="KW-1185">Reference proteome</keyword>